<evidence type="ECO:0000313" key="2">
    <source>
        <dbReference type="EMBL" id="GBP74233.1"/>
    </source>
</evidence>
<dbReference type="EMBL" id="BGZK01001200">
    <property type="protein sequence ID" value="GBP74233.1"/>
    <property type="molecule type" value="Genomic_DNA"/>
</dbReference>
<gene>
    <name evidence="2" type="ORF">EVAR_51631_1</name>
</gene>
<reference evidence="2 3" key="1">
    <citation type="journal article" date="2019" name="Commun. Biol.">
        <title>The bagworm genome reveals a unique fibroin gene that provides high tensile strength.</title>
        <authorList>
            <person name="Kono N."/>
            <person name="Nakamura H."/>
            <person name="Ohtoshi R."/>
            <person name="Tomita M."/>
            <person name="Numata K."/>
            <person name="Arakawa K."/>
        </authorList>
    </citation>
    <scope>NUCLEOTIDE SEQUENCE [LARGE SCALE GENOMIC DNA]</scope>
</reference>
<dbReference type="AlphaFoldDB" id="A0A4C1YFY6"/>
<dbReference type="Proteomes" id="UP000299102">
    <property type="component" value="Unassembled WGS sequence"/>
</dbReference>
<evidence type="ECO:0000256" key="1">
    <source>
        <dbReference type="SAM" id="MobiDB-lite"/>
    </source>
</evidence>
<protein>
    <submittedName>
        <fullName evidence="2">Uncharacterized protein</fullName>
    </submittedName>
</protein>
<name>A0A4C1YFY6_EUMVA</name>
<sequence>MGGRQERGRSGDRELWAPAAPARPARPAPPTTRPTLCPNPNYRNAGAHSPICSLGGRGEFRAPLTSRGGRMRTGARAHAFTFTLPLFAPNNRRPASLARQRHLAVCSQAILTRVIMHPSREPGDVASVTAVAGRRPVRSLASRRRRVGVR</sequence>
<keyword evidence="3" id="KW-1185">Reference proteome</keyword>
<accession>A0A4C1YFY6</accession>
<feature type="compositionally biased region" description="Basic and acidic residues" evidence="1">
    <location>
        <begin position="1"/>
        <end position="15"/>
    </location>
</feature>
<comment type="caution">
    <text evidence="2">The sequence shown here is derived from an EMBL/GenBank/DDBJ whole genome shotgun (WGS) entry which is preliminary data.</text>
</comment>
<evidence type="ECO:0000313" key="3">
    <source>
        <dbReference type="Proteomes" id="UP000299102"/>
    </source>
</evidence>
<proteinExistence type="predicted"/>
<feature type="region of interest" description="Disordered" evidence="1">
    <location>
        <begin position="1"/>
        <end position="40"/>
    </location>
</feature>
<organism evidence="2 3">
    <name type="scientific">Eumeta variegata</name>
    <name type="common">Bagworm moth</name>
    <name type="synonym">Eumeta japonica</name>
    <dbReference type="NCBI Taxonomy" id="151549"/>
    <lineage>
        <taxon>Eukaryota</taxon>
        <taxon>Metazoa</taxon>
        <taxon>Ecdysozoa</taxon>
        <taxon>Arthropoda</taxon>
        <taxon>Hexapoda</taxon>
        <taxon>Insecta</taxon>
        <taxon>Pterygota</taxon>
        <taxon>Neoptera</taxon>
        <taxon>Endopterygota</taxon>
        <taxon>Lepidoptera</taxon>
        <taxon>Glossata</taxon>
        <taxon>Ditrysia</taxon>
        <taxon>Tineoidea</taxon>
        <taxon>Psychidae</taxon>
        <taxon>Oiketicinae</taxon>
        <taxon>Eumeta</taxon>
    </lineage>
</organism>